<feature type="signal peptide" evidence="2">
    <location>
        <begin position="1"/>
        <end position="28"/>
    </location>
</feature>
<keyword evidence="2" id="KW-0732">Signal</keyword>
<evidence type="ECO:0000313" key="3">
    <source>
        <dbReference type="EMBL" id="JAE24317.1"/>
    </source>
</evidence>
<protein>
    <submittedName>
        <fullName evidence="3">Uncharacterized protein</fullName>
    </submittedName>
</protein>
<proteinExistence type="predicted"/>
<evidence type="ECO:0000256" key="2">
    <source>
        <dbReference type="SAM" id="SignalP"/>
    </source>
</evidence>
<feature type="compositionally biased region" description="Low complexity" evidence="1">
    <location>
        <begin position="43"/>
        <end position="69"/>
    </location>
</feature>
<evidence type="ECO:0000256" key="1">
    <source>
        <dbReference type="SAM" id="MobiDB-lite"/>
    </source>
</evidence>
<reference evidence="3" key="2">
    <citation type="journal article" date="2015" name="Data Brief">
        <title>Shoot transcriptome of the giant reed, Arundo donax.</title>
        <authorList>
            <person name="Barrero R.A."/>
            <person name="Guerrero F.D."/>
            <person name="Moolhuijzen P."/>
            <person name="Goolsby J.A."/>
            <person name="Tidwell J."/>
            <person name="Bellgard S.E."/>
            <person name="Bellgard M.I."/>
        </authorList>
    </citation>
    <scope>NUCLEOTIDE SEQUENCE</scope>
    <source>
        <tissue evidence="3">Shoot tissue taken approximately 20 cm above the soil surface</tissue>
    </source>
</reference>
<feature type="compositionally biased region" description="Low complexity" evidence="1">
    <location>
        <begin position="137"/>
        <end position="152"/>
    </location>
</feature>
<dbReference type="EMBL" id="GBRH01173579">
    <property type="protein sequence ID" value="JAE24317.1"/>
    <property type="molecule type" value="Transcribed_RNA"/>
</dbReference>
<reference evidence="3" key="1">
    <citation type="submission" date="2014-09" db="EMBL/GenBank/DDBJ databases">
        <authorList>
            <person name="Magalhaes I.L.F."/>
            <person name="Oliveira U."/>
            <person name="Santos F.R."/>
            <person name="Vidigal T.H.D.A."/>
            <person name="Brescovit A.D."/>
            <person name="Santos A.J."/>
        </authorList>
    </citation>
    <scope>NUCLEOTIDE SEQUENCE</scope>
    <source>
        <tissue evidence="3">Shoot tissue taken approximately 20 cm above the soil surface</tissue>
    </source>
</reference>
<dbReference type="AlphaFoldDB" id="A0A0A9GIL0"/>
<feature type="region of interest" description="Disordered" evidence="1">
    <location>
        <begin position="36"/>
        <end position="152"/>
    </location>
</feature>
<sequence>MQRITTLLFLLFRHQLFATASSLSLTRAGVPPIAGSARGGAGSSLRARGAPSPPASSSRSCASAATSCAGDGRPGSRSWRALSACPPPLPSAACRRRRKRRGPPSSASPRGSAAASPCPERGRPRPASRFAAGRTLPRPAAPSAAQAAALGS</sequence>
<organism evidence="3">
    <name type="scientific">Arundo donax</name>
    <name type="common">Giant reed</name>
    <name type="synonym">Donax arundinaceus</name>
    <dbReference type="NCBI Taxonomy" id="35708"/>
    <lineage>
        <taxon>Eukaryota</taxon>
        <taxon>Viridiplantae</taxon>
        <taxon>Streptophyta</taxon>
        <taxon>Embryophyta</taxon>
        <taxon>Tracheophyta</taxon>
        <taxon>Spermatophyta</taxon>
        <taxon>Magnoliopsida</taxon>
        <taxon>Liliopsida</taxon>
        <taxon>Poales</taxon>
        <taxon>Poaceae</taxon>
        <taxon>PACMAD clade</taxon>
        <taxon>Arundinoideae</taxon>
        <taxon>Arundineae</taxon>
        <taxon>Arundo</taxon>
    </lineage>
</organism>
<accession>A0A0A9GIL0</accession>
<feature type="compositionally biased region" description="Low complexity" evidence="1">
    <location>
        <begin position="103"/>
        <end position="119"/>
    </location>
</feature>
<name>A0A0A9GIL0_ARUDO</name>
<feature type="chain" id="PRO_5002046299" evidence="2">
    <location>
        <begin position="29"/>
        <end position="152"/>
    </location>
</feature>